<dbReference type="Proteomes" id="UP000271631">
    <property type="component" value="Unassembled WGS sequence"/>
</dbReference>
<proteinExistence type="predicted"/>
<evidence type="ECO:0000313" key="2">
    <source>
        <dbReference type="EMBL" id="RMV42109.1"/>
    </source>
</evidence>
<gene>
    <name evidence="2" type="ORF">ALP13_101070</name>
</gene>
<feature type="region of interest" description="Disordered" evidence="1">
    <location>
        <begin position="31"/>
        <end position="56"/>
    </location>
</feature>
<sequence length="56" mass="6320">MGGRFRAVIRHWSTPAKLGLIRVGSELLLTSRASGSDHRQRRNRTPRDHRVLGLSS</sequence>
<dbReference type="EMBL" id="RBUQ01000046">
    <property type="protein sequence ID" value="RMV42109.1"/>
    <property type="molecule type" value="Genomic_DNA"/>
</dbReference>
<evidence type="ECO:0000313" key="3">
    <source>
        <dbReference type="Proteomes" id="UP000271631"/>
    </source>
</evidence>
<dbReference type="AlphaFoldDB" id="A0A0N0WHW6"/>
<evidence type="ECO:0000256" key="1">
    <source>
        <dbReference type="SAM" id="MobiDB-lite"/>
    </source>
</evidence>
<reference evidence="2 3" key="1">
    <citation type="submission" date="2018-08" db="EMBL/GenBank/DDBJ databases">
        <title>Recombination of ecologically and evolutionarily significant loci maintains genetic cohesion in the Pseudomonas syringae species complex.</title>
        <authorList>
            <person name="Dillon M."/>
            <person name="Thakur S."/>
            <person name="Almeida R.N.D."/>
            <person name="Weir B.S."/>
            <person name="Guttman D.S."/>
        </authorList>
    </citation>
    <scope>NUCLEOTIDE SEQUENCE [LARGE SCALE GENOMIC DNA]</scope>
    <source>
        <strain evidence="2 3">ICMP 11281</strain>
    </source>
</reference>
<feature type="compositionally biased region" description="Basic and acidic residues" evidence="1">
    <location>
        <begin position="45"/>
        <end position="56"/>
    </location>
</feature>
<accession>A0A0N0WHW6</accession>
<comment type="caution">
    <text evidence="2">The sequence shown here is derived from an EMBL/GenBank/DDBJ whole genome shotgun (WGS) entry which is preliminary data.</text>
</comment>
<protein>
    <submittedName>
        <fullName evidence="2">Uncharacterized protein</fullName>
    </submittedName>
</protein>
<organism evidence="2 3">
    <name type="scientific">Pseudomonas syringae pv. maculicola</name>
    <dbReference type="NCBI Taxonomy" id="59511"/>
    <lineage>
        <taxon>Bacteria</taxon>
        <taxon>Pseudomonadati</taxon>
        <taxon>Pseudomonadota</taxon>
        <taxon>Gammaproteobacteria</taxon>
        <taxon>Pseudomonadales</taxon>
        <taxon>Pseudomonadaceae</taxon>
        <taxon>Pseudomonas</taxon>
    </lineage>
</organism>
<name>A0A0N0WHW6_PSEYM</name>